<accession>A0A849AH52</accession>
<feature type="domain" description="AbiEi antitoxin N-terminal" evidence="1">
    <location>
        <begin position="32"/>
        <end position="69"/>
    </location>
</feature>
<dbReference type="SUPFAM" id="SSF52980">
    <property type="entry name" value="Restriction endonuclease-like"/>
    <property type="match status" value="1"/>
</dbReference>
<dbReference type="InterPro" id="IPR011335">
    <property type="entry name" value="Restrct_endonuc-II-like"/>
</dbReference>
<dbReference type="RefSeq" id="WP_171153850.1">
    <property type="nucleotide sequence ID" value="NZ_JABENB010000001.1"/>
</dbReference>
<evidence type="ECO:0000313" key="2">
    <source>
        <dbReference type="EMBL" id="NNG39253.1"/>
    </source>
</evidence>
<evidence type="ECO:0000259" key="1">
    <source>
        <dbReference type="Pfam" id="PF13338"/>
    </source>
</evidence>
<reference evidence="2 3" key="1">
    <citation type="submission" date="2020-05" db="EMBL/GenBank/DDBJ databases">
        <title>Flexivirga sp. ID2601S isolated from air conditioner.</title>
        <authorList>
            <person name="Kim D.H."/>
        </authorList>
    </citation>
    <scope>NUCLEOTIDE SEQUENCE [LARGE SCALE GENOMIC DNA]</scope>
    <source>
        <strain evidence="2 3">ID2601S</strain>
    </source>
</reference>
<organism evidence="2 3">
    <name type="scientific">Flexivirga aerilata</name>
    <dbReference type="NCBI Taxonomy" id="1656889"/>
    <lineage>
        <taxon>Bacteria</taxon>
        <taxon>Bacillati</taxon>
        <taxon>Actinomycetota</taxon>
        <taxon>Actinomycetes</taxon>
        <taxon>Micrococcales</taxon>
        <taxon>Dermacoccaceae</taxon>
        <taxon>Flexivirga</taxon>
    </lineage>
</organism>
<dbReference type="EMBL" id="JABENB010000001">
    <property type="protein sequence ID" value="NNG39253.1"/>
    <property type="molecule type" value="Genomic_DNA"/>
</dbReference>
<dbReference type="InterPro" id="IPR025159">
    <property type="entry name" value="AbiEi_N"/>
</dbReference>
<dbReference type="Pfam" id="PF13338">
    <property type="entry name" value="AbiEi_4"/>
    <property type="match status" value="1"/>
</dbReference>
<evidence type="ECO:0000313" key="3">
    <source>
        <dbReference type="Proteomes" id="UP000557772"/>
    </source>
</evidence>
<name>A0A849AH52_9MICO</name>
<dbReference type="AlphaFoldDB" id="A0A849AH52"/>
<sequence>MATPSQKISLAAQAHWLGIVPRTGLEARLTASRGIITARELRATGISAADAGRLVREGVLRRVRRGAYVEACRLQDIELDERRWLMARAAMRSLTTDPVTVVAGQQTALAIHRLPVWPPDALTHVTRVADGRSHGWAGVRVHRSFGPDSWARYDGVPALTPAYAIVSTAVWHGTESGLIACDAALHDRLVGFAELRRIVESAPQRPGISHARRMLQLADPAAESPGETRTRLVLLGMGLRFVSQPAIDTRLGRFFPDFALTEVGVLLEFDGAVKYRKDGSTSVVDEKIREDALREQGWLVIRIVWSDLADAARLSRRIREAIRQRRSWAQQPA</sequence>
<protein>
    <recommendedName>
        <fullName evidence="1">AbiEi antitoxin N-terminal domain-containing protein</fullName>
    </recommendedName>
</protein>
<comment type="caution">
    <text evidence="2">The sequence shown here is derived from an EMBL/GenBank/DDBJ whole genome shotgun (WGS) entry which is preliminary data.</text>
</comment>
<keyword evidence="3" id="KW-1185">Reference proteome</keyword>
<proteinExistence type="predicted"/>
<dbReference type="Gene3D" id="3.40.960.10">
    <property type="entry name" value="VSR Endonuclease"/>
    <property type="match status" value="1"/>
</dbReference>
<gene>
    <name evidence="2" type="ORF">HJ588_08195</name>
</gene>
<dbReference type="Proteomes" id="UP000557772">
    <property type="component" value="Unassembled WGS sequence"/>
</dbReference>